<dbReference type="SUPFAM" id="SSF49464">
    <property type="entry name" value="Carboxypeptidase regulatory domain-like"/>
    <property type="match status" value="1"/>
</dbReference>
<organism evidence="2 3">
    <name type="scientific">Ornithobacterium rhinotracheale (strain ATCC 51463 / DSM 15997 / CCUG 23171 / CIP 104009 / LMG 9086)</name>
    <dbReference type="NCBI Taxonomy" id="867902"/>
    <lineage>
        <taxon>Bacteria</taxon>
        <taxon>Pseudomonadati</taxon>
        <taxon>Bacteroidota</taxon>
        <taxon>Flavobacteriia</taxon>
        <taxon>Flavobacteriales</taxon>
        <taxon>Weeksellaceae</taxon>
        <taxon>Ornithobacterium</taxon>
    </lineage>
</organism>
<keyword evidence="3" id="KW-1185">Reference proteome</keyword>
<dbReference type="GeneID" id="71569382"/>
<dbReference type="STRING" id="867902.Ornrh_1117"/>
<dbReference type="GeneID" id="97257797"/>
<dbReference type="InterPro" id="IPR008969">
    <property type="entry name" value="CarboxyPept-like_regulatory"/>
</dbReference>
<evidence type="ECO:0000313" key="3">
    <source>
        <dbReference type="Proteomes" id="UP000006051"/>
    </source>
</evidence>
<proteinExistence type="predicted"/>
<dbReference type="Gene3D" id="2.60.40.1120">
    <property type="entry name" value="Carboxypeptidase-like, regulatory domain"/>
    <property type="match status" value="1"/>
</dbReference>
<dbReference type="AlphaFoldDB" id="I4A020"/>
<protein>
    <recommendedName>
        <fullName evidence="4">TonB-dependent receptor</fullName>
    </recommendedName>
</protein>
<gene>
    <name evidence="2" type="ordered locus">Ornrh_1117</name>
</gene>
<dbReference type="KEGG" id="orh:Ornrh_1117"/>
<dbReference type="RefSeq" id="WP_014790885.1">
    <property type="nucleotide sequence ID" value="NC_018016.1"/>
</dbReference>
<evidence type="ECO:0008006" key="4">
    <source>
        <dbReference type="Google" id="ProtNLM"/>
    </source>
</evidence>
<dbReference type="eggNOG" id="COG1629">
    <property type="taxonomic scope" value="Bacteria"/>
</dbReference>
<feature type="chain" id="PRO_5003685499" description="TonB-dependent receptor" evidence="1">
    <location>
        <begin position="22"/>
        <end position="878"/>
    </location>
</feature>
<dbReference type="EMBL" id="CP003283">
    <property type="protein sequence ID" value="AFL97304.1"/>
    <property type="molecule type" value="Genomic_DNA"/>
</dbReference>
<evidence type="ECO:0000256" key="1">
    <source>
        <dbReference type="SAM" id="SignalP"/>
    </source>
</evidence>
<feature type="signal peptide" evidence="1">
    <location>
        <begin position="1"/>
        <end position="21"/>
    </location>
</feature>
<evidence type="ECO:0000313" key="2">
    <source>
        <dbReference type="EMBL" id="AFL97304.1"/>
    </source>
</evidence>
<name>I4A020_ORNRL</name>
<accession>I4A020</accession>
<dbReference type="PATRIC" id="fig|867902.3.peg.1098"/>
<reference evidence="2 3" key="1">
    <citation type="submission" date="2012-06" db="EMBL/GenBank/DDBJ databases">
        <title>The complete genome of Ornithobacterium rhinotracheale DSM 15997.</title>
        <authorList>
            <consortium name="US DOE Joint Genome Institute (JGI-PGF)"/>
            <person name="Lucas S."/>
            <person name="Copeland A."/>
            <person name="Lapidus A."/>
            <person name="Goodwin L."/>
            <person name="Pitluck S."/>
            <person name="Peters L."/>
            <person name="Mikhailova N."/>
            <person name="Teshima H."/>
            <person name="Kyrpides N."/>
            <person name="Mavromatis K."/>
            <person name="Pagani I."/>
            <person name="Ivanova N."/>
            <person name="Ovchinnikova G."/>
            <person name="Zeytun A."/>
            <person name="Detter J.C."/>
            <person name="Han C."/>
            <person name="Land M."/>
            <person name="Hauser L."/>
            <person name="Markowitz V."/>
            <person name="Cheng J.-F."/>
            <person name="Hugenholtz P."/>
            <person name="Woyke T."/>
            <person name="Wu D."/>
            <person name="Lang E."/>
            <person name="Kopitz M."/>
            <person name="Brambilla E."/>
            <person name="Klenk H.-P."/>
            <person name="Eisen J.A."/>
        </authorList>
    </citation>
    <scope>NUCLEOTIDE SEQUENCE [LARGE SCALE GENOMIC DNA]</scope>
    <source>
        <strain evidence="3">ATCC 51463 / DSM 15997 / CCUG 23171 / LMG 9086</strain>
    </source>
</reference>
<sequence>MVTKKAFLLYFLVLSSWALHAQSVIKGTLSDENATPISGASVSLVSPKDEEIIAYTFSDKNGKYQIETNSPLKELYIVVSAMNFGEKKSKIQNQSQTKNFTLEGEIIQLKEIVAKSTPIRRKGDTISYDVKSFAKSQDRNLEDILKRLPGIEVEKSGRVLYQGSPINKFYVEGLDLVDGKYKIINQNLPHKEVASVQVLENHQPIKMLDSLVFSDKAALNIKLRNKFTHTGSAELGIGGSPLLWKANLSPMFFSRKRQYLLSYQTTNTGEKLEQQNQVFINSNLEAVAPTSQQNTWLSLPEATPPAVSPLYWNNNNAHLVSLNYIQKFKNDYTIRFNNSYFNDFQKIEGESSTLYFNNGQGLKVFENMKNRVFTNELNSTLKIEKNVQNYFFNNTLNYKAHWDGEDVFLQSNQGNFNQNLNSKNFGISNDLSTMFTIGKQILSVNSNISYASAPQNLGIKPGVFQELFPQSIDGYLAQNINLKHFYTNNYVGFNKGLGKFNFSNKFGFSLENKKLNTDIAVDNQAPLSDDFYNHLKLKNSLFYAKTRLETKLNRWLFSLSLPVTQQFMQWEDVPLLQDNRKYLTRFEPYFSVHYDAKSFWKYSAYVNWDQSLGNIGDLYYAYILKNYRRIERMPGILPENKTFNYGLNLEYKNPLESIFAFAKYKRSHYKSNLIYSTNLEKNGATFIDATEQDNTSESQSITLRFDKYFSDIKTNLSMTGQWSEHKSEQIFNAKKDWSQSETILGKAKLQTQFFDQFKAEYTINLSRTQPSWSGQKQQAIIGQSHWVEFIISPWKQHSIISQTEWVKNSLFSGNQTYLFSNLRYQFALQKNKIDFEIIWNNIFNLKEYKTLYSSPLSSTENVYQLRPSQILAKIKFSL</sequence>
<keyword evidence="1" id="KW-0732">Signal</keyword>
<dbReference type="SUPFAM" id="SSF56935">
    <property type="entry name" value="Porins"/>
    <property type="match status" value="1"/>
</dbReference>
<dbReference type="Proteomes" id="UP000006051">
    <property type="component" value="Chromosome"/>
</dbReference>
<dbReference type="HOGENOM" id="CLU_012729_2_0_10"/>
<dbReference type="Pfam" id="PF13620">
    <property type="entry name" value="CarboxypepD_reg"/>
    <property type="match status" value="1"/>
</dbReference>